<comment type="caution">
    <text evidence="1">The sequence shown here is derived from an EMBL/GenBank/DDBJ whole genome shotgun (WGS) entry which is preliminary data.</text>
</comment>
<name>A0ACB9T892_HOLOL</name>
<dbReference type="Proteomes" id="UP001056778">
    <property type="component" value="Chromosome 4"/>
</dbReference>
<accession>A0ACB9T892</accession>
<evidence type="ECO:0000313" key="2">
    <source>
        <dbReference type="Proteomes" id="UP001056778"/>
    </source>
</evidence>
<evidence type="ECO:0000313" key="1">
    <source>
        <dbReference type="EMBL" id="KAI4463058.1"/>
    </source>
</evidence>
<keyword evidence="2" id="KW-1185">Reference proteome</keyword>
<proteinExistence type="predicted"/>
<protein>
    <submittedName>
        <fullName evidence="1">Complement component-related sushi domain-containing</fullName>
    </submittedName>
</protein>
<reference evidence="1" key="1">
    <citation type="submission" date="2022-04" db="EMBL/GenBank/DDBJ databases">
        <title>Chromosome-scale genome assembly of Holotrichia oblita Faldermann.</title>
        <authorList>
            <person name="Rongchong L."/>
        </authorList>
    </citation>
    <scope>NUCLEOTIDE SEQUENCE</scope>
    <source>
        <strain evidence="1">81SQS9</strain>
    </source>
</reference>
<sequence length="1296" mass="146812">MKLFRALFCFSTAFAVIQFSFSIKINSYIKEHYREFLNFGEKKFETKFNDSDVENSVIKSKVEILGQIFKERVDEIKAKNKKLDLIFLIDASSSIGELNFQNELKFVKKLLSDIIVDYNHSRVAVVTFSSSDKIVSIFKRSDELSLTVTSICEENHYKKFLRFYISQIKTVDEISYPRQENNKCLLLKTLLEKTKYSGGGTYTLGAFKIAQAVFKRSRKDSRKVLFLITDGFSNGGDPTGIASKLKENKVTIFTIGIRNGNYRELYELSTSPGEYHSYLLDSFNEFESLARRALHVACPAGSFGNGPNLCLPCPDVNHIAEIGSESCKCKLGYQSTKDNRCEVIKCSKLSPPEHGYFVKSNACAYVFNSACGVRCQIGYTLEGSSIRLCQSNATWSGQIPSCQIKSCEALTPPSHGTMTCQHSDLDETYTNEPEFPVDTVCSFACERGRTLVGSRQRTCLPLAHWDGLKTSCKQVKCNKLPKLQHGHIEPKSCTYGKQNFGKTCSYSCEKGFEIIGPTEKHYITKPKLTCPENIKNSTLPGKNYGQAVWTLPKATDNEKPTIEDCEDPPSYLSTEKSGTDVVWDEPNIYDNSQNVHVVKTHEFGFFKTGTTQVTYTAVDLSNNVNTCTLNITIEESVCEPLPDPIYGKSECRDSEDGLKCVITCLEGYAVPITGATETIDVDNDSIQFICNKDNPLWYSYENQIFPECSVTELPVEVSENVTIDLESEDMLEICKNETRLMQLNNKAKEDIATTLYEVCNDVECHLHTQAACEDYRSVLEELSNLVKRQATRAHTSKRQKKIKKQRKKKNKKIKLNVQVDAKTVQEDKRKKLLLIKHNISSIQTIAGNNVTRIDFKESKIKCLPGNVRKKLKCVHFFIIYTSIRFSQTLPGSHCETKLDSCLYSPCKNGGICIPNSDGGDFSCKCRRGFTGETCEIVEDGCSLNCLNNGTCMQDDNGSSAYVENLLFTDNIFRCTCEDGYTGPDCKQKIDPCSKNECKNNATCKVSEKSYICECKPNFYGKFCETKSDKRFVLVFTRSGVTDSVKLEEFDFNLFHVSNSHKISICLWIQTLDTQNYGTILSYATFKYDNTFTITDYGGLVFYINNKKIYSDIMLNDGFWHHFCFTWRSNDGEYLIYVDGKVIQQGQNFSRGEFIQGNGKMIIGQEQDIMGGKFSQSEAFLGKISHFDVWDKVLSAKDIFDQMNSCEEERFGNVYAWPDMNKYVFGKVRIENSPFCLECNKSLANSIRNGYIEIINNTAYYKCDKGYILSENKYYNGRRCNKAGEWEGHEEPYCKSG</sequence>
<dbReference type="EMBL" id="CM043018">
    <property type="protein sequence ID" value="KAI4463058.1"/>
    <property type="molecule type" value="Genomic_DNA"/>
</dbReference>
<gene>
    <name evidence="1" type="ORF">MML48_4g00003151</name>
</gene>
<organism evidence="1 2">
    <name type="scientific">Holotrichia oblita</name>
    <name type="common">Chafer beetle</name>
    <dbReference type="NCBI Taxonomy" id="644536"/>
    <lineage>
        <taxon>Eukaryota</taxon>
        <taxon>Metazoa</taxon>
        <taxon>Ecdysozoa</taxon>
        <taxon>Arthropoda</taxon>
        <taxon>Hexapoda</taxon>
        <taxon>Insecta</taxon>
        <taxon>Pterygota</taxon>
        <taxon>Neoptera</taxon>
        <taxon>Endopterygota</taxon>
        <taxon>Coleoptera</taxon>
        <taxon>Polyphaga</taxon>
        <taxon>Scarabaeiformia</taxon>
        <taxon>Scarabaeidae</taxon>
        <taxon>Melolonthinae</taxon>
        <taxon>Holotrichia</taxon>
    </lineage>
</organism>